<accession>A0A858RFM4</accession>
<dbReference type="CDD" id="cd05300">
    <property type="entry name" value="2-Hacid_dh_1"/>
    <property type="match status" value="1"/>
</dbReference>
<keyword evidence="5" id="KW-1185">Reference proteome</keyword>
<dbReference type="EMBL" id="CP051774">
    <property type="protein sequence ID" value="QJE95364.1"/>
    <property type="molecule type" value="Genomic_DNA"/>
</dbReference>
<dbReference type="InterPro" id="IPR036291">
    <property type="entry name" value="NAD(P)-bd_dom_sf"/>
</dbReference>
<dbReference type="GO" id="GO:0016491">
    <property type="term" value="F:oxidoreductase activity"/>
    <property type="evidence" value="ECO:0007669"/>
    <property type="project" value="UniProtKB-KW"/>
</dbReference>
<evidence type="ECO:0000313" key="4">
    <source>
        <dbReference type="EMBL" id="QJE95364.1"/>
    </source>
</evidence>
<feature type="domain" description="D-isomer specific 2-hydroxyacid dehydrogenase NAD-binding" evidence="3">
    <location>
        <begin position="115"/>
        <end position="292"/>
    </location>
</feature>
<evidence type="ECO:0000259" key="3">
    <source>
        <dbReference type="Pfam" id="PF02826"/>
    </source>
</evidence>
<dbReference type="Gene3D" id="3.40.50.720">
    <property type="entry name" value="NAD(P)-binding Rossmann-like Domain"/>
    <property type="match status" value="2"/>
</dbReference>
<protein>
    <submittedName>
        <fullName evidence="4">D-2-hydroxyacid dehydrogenase</fullName>
    </submittedName>
</protein>
<gene>
    <name evidence="4" type="ORF">HHL09_06080</name>
</gene>
<dbReference type="GO" id="GO:0051287">
    <property type="term" value="F:NAD binding"/>
    <property type="evidence" value="ECO:0007669"/>
    <property type="project" value="InterPro"/>
</dbReference>
<proteinExistence type="predicted"/>
<dbReference type="InterPro" id="IPR006140">
    <property type="entry name" value="D-isomer_DH_NAD-bd"/>
</dbReference>
<dbReference type="SUPFAM" id="SSF52283">
    <property type="entry name" value="Formate/glycerate dehydrogenase catalytic domain-like"/>
    <property type="match status" value="1"/>
</dbReference>
<name>A0A858RFM4_9BACT</name>
<dbReference type="AlphaFoldDB" id="A0A858RFM4"/>
<organism evidence="4 5">
    <name type="scientific">Luteolibacter luteus</name>
    <dbReference type="NCBI Taxonomy" id="2728835"/>
    <lineage>
        <taxon>Bacteria</taxon>
        <taxon>Pseudomonadati</taxon>
        <taxon>Verrucomicrobiota</taxon>
        <taxon>Verrucomicrobiia</taxon>
        <taxon>Verrucomicrobiales</taxon>
        <taxon>Verrucomicrobiaceae</taxon>
        <taxon>Luteolibacter</taxon>
    </lineage>
</organism>
<dbReference type="Pfam" id="PF02826">
    <property type="entry name" value="2-Hacid_dh_C"/>
    <property type="match status" value="1"/>
</dbReference>
<keyword evidence="2" id="KW-0520">NAD</keyword>
<dbReference type="RefSeq" id="WP_169453678.1">
    <property type="nucleotide sequence ID" value="NZ_CP051774.1"/>
</dbReference>
<dbReference type="PANTHER" id="PTHR43333">
    <property type="entry name" value="2-HACID_DH_C DOMAIN-CONTAINING PROTEIN"/>
    <property type="match status" value="1"/>
</dbReference>
<evidence type="ECO:0000313" key="5">
    <source>
        <dbReference type="Proteomes" id="UP000501812"/>
    </source>
</evidence>
<dbReference type="KEGG" id="luo:HHL09_06080"/>
<evidence type="ECO:0000256" key="1">
    <source>
        <dbReference type="ARBA" id="ARBA00023002"/>
    </source>
</evidence>
<dbReference type="SUPFAM" id="SSF51735">
    <property type="entry name" value="NAD(P)-binding Rossmann-fold domains"/>
    <property type="match status" value="1"/>
</dbReference>
<dbReference type="Proteomes" id="UP000501812">
    <property type="component" value="Chromosome"/>
</dbReference>
<keyword evidence="1" id="KW-0560">Oxidoreductase</keyword>
<evidence type="ECO:0000256" key="2">
    <source>
        <dbReference type="ARBA" id="ARBA00023027"/>
    </source>
</evidence>
<sequence length="324" mass="36090">MSTLKVFTDLQTSPELIDWLRESIAPHELLLPGKTGASVLADVPTDPLMQEADIVLGQPRVDAVLSSQNLKWLQVSTAGFTRYDTQDFRAAVKDRGIPVTNSSHVYDDACAEHVFAFMLANARQLPRGLKTRCANGAPEWLELRRDSRLLQGQSLLIVGYGAIAERLIELLAPFRMKITAMRRTRRGDEKVPIVTPDEVSAALGEADHVINILPDNAESLRWFNAERFAQMKQGAIFHNIGRGTTVNQEALAEALQSGRLGAAWLDVTDPEPLPDDHVLWTLENCYITPHTAGGQFDEARVLIRHFIENFARYQAGEKLVNQVM</sequence>
<reference evidence="4 5" key="1">
    <citation type="submission" date="2020-04" db="EMBL/GenBank/DDBJ databases">
        <title>Luteolibacter sp. G-1-1-1 isolated from soil.</title>
        <authorList>
            <person name="Dahal R.H."/>
        </authorList>
    </citation>
    <scope>NUCLEOTIDE SEQUENCE [LARGE SCALE GENOMIC DNA]</scope>
    <source>
        <strain evidence="4 5">G-1-1-1</strain>
    </source>
</reference>
<dbReference type="PANTHER" id="PTHR43333:SF1">
    <property type="entry name" value="D-ISOMER SPECIFIC 2-HYDROXYACID DEHYDROGENASE NAD-BINDING DOMAIN-CONTAINING PROTEIN"/>
    <property type="match status" value="1"/>
</dbReference>